<organism evidence="1 4">
    <name type="scientific">Rhizophagus irregularis</name>
    <dbReference type="NCBI Taxonomy" id="588596"/>
    <lineage>
        <taxon>Eukaryota</taxon>
        <taxon>Fungi</taxon>
        <taxon>Fungi incertae sedis</taxon>
        <taxon>Mucoromycota</taxon>
        <taxon>Glomeromycotina</taxon>
        <taxon>Glomeromycetes</taxon>
        <taxon>Glomerales</taxon>
        <taxon>Glomeraceae</taxon>
        <taxon>Rhizophagus</taxon>
    </lineage>
</organism>
<dbReference type="Proteomes" id="UP000232722">
    <property type="component" value="Unassembled WGS sequence"/>
</dbReference>
<evidence type="ECO:0000313" key="3">
    <source>
        <dbReference type="Proteomes" id="UP000232688"/>
    </source>
</evidence>
<dbReference type="OrthoDB" id="10408720at2759"/>
<dbReference type="VEuPathDB" id="FungiDB:FUN_025258"/>
<dbReference type="Proteomes" id="UP000232688">
    <property type="component" value="Unassembled WGS sequence"/>
</dbReference>
<comment type="caution">
    <text evidence="1">The sequence shown here is derived from an EMBL/GenBank/DDBJ whole genome shotgun (WGS) entry which is preliminary data.</text>
</comment>
<sequence length="102" mass="11838">MGLVANTGKTLFWFRLIVDSSNSLIFRRVFYTIDDNSEIHVVYFSHWIPTTYNQMQITPCPRCFLHCLVNDESPLALKSVGEKLLHRSCLSVLPSYHCLQLF</sequence>
<reference evidence="1 4" key="1">
    <citation type="submission" date="2016-04" db="EMBL/GenBank/DDBJ databases">
        <title>Genome analyses suggest a sexual origin of heterokaryosis in a supposedly ancient asexual fungus.</title>
        <authorList>
            <person name="Ropars J."/>
            <person name="Sedzielewska K."/>
            <person name="Noel J."/>
            <person name="Charron P."/>
            <person name="Farinelli L."/>
            <person name="Marton T."/>
            <person name="Kruger M."/>
            <person name="Pelin A."/>
            <person name="Brachmann A."/>
            <person name="Corradi N."/>
        </authorList>
    </citation>
    <scope>NUCLEOTIDE SEQUENCE [LARGE SCALE GENOMIC DNA]</scope>
    <source>
        <strain evidence="1 4">A5</strain>
    </source>
</reference>
<protein>
    <submittedName>
        <fullName evidence="1">Uncharacterized protein</fullName>
    </submittedName>
</protein>
<evidence type="ECO:0000313" key="2">
    <source>
        <dbReference type="EMBL" id="PKC56981.1"/>
    </source>
</evidence>
<dbReference type="VEuPathDB" id="FungiDB:RhiirA1_473199"/>
<dbReference type="EMBL" id="LLXJ01000136">
    <property type="protein sequence ID" value="PKC14433.1"/>
    <property type="molecule type" value="Genomic_DNA"/>
</dbReference>
<reference evidence="1 4" key="2">
    <citation type="submission" date="2017-09" db="EMBL/GenBank/DDBJ databases">
        <title>Extensive intraspecific genome diversity in a model arbuscular mycorrhizal fungus.</title>
        <authorList>
            <person name="Chen E.C."/>
            <person name="Morin E."/>
            <person name="Beaudet D."/>
            <person name="Noel J."/>
            <person name="Ndikumana S."/>
            <person name="Charron P."/>
            <person name="St-Onge C."/>
            <person name="Giorgi J."/>
            <person name="Grigoriev I.V."/>
            <person name="Roux C."/>
            <person name="Martin F.M."/>
            <person name="Corradi N."/>
        </authorList>
    </citation>
    <scope>NUCLEOTIDE SEQUENCE [LARGE SCALE GENOMIC DNA]</scope>
    <source>
        <strain evidence="1 4">A5</strain>
    </source>
</reference>
<evidence type="ECO:0000313" key="4">
    <source>
        <dbReference type="Proteomes" id="UP000232722"/>
    </source>
</evidence>
<reference evidence="2 3" key="3">
    <citation type="submission" date="2017-10" db="EMBL/GenBank/DDBJ databases">
        <title>Extensive intraspecific genome diversity in a model arbuscular mycorrhizal fungus.</title>
        <authorList>
            <person name="Chen E.C.H."/>
            <person name="Morin E."/>
            <person name="Baudet D."/>
            <person name="Noel J."/>
            <person name="Ndikumana S."/>
            <person name="Charron P."/>
            <person name="St-Onge C."/>
            <person name="Giorgi J."/>
            <person name="Grigoriev I.V."/>
            <person name="Roux C."/>
            <person name="Martin F.M."/>
            <person name="Corradi N."/>
        </authorList>
    </citation>
    <scope>NUCLEOTIDE SEQUENCE [LARGE SCALE GENOMIC DNA]</scope>
    <source>
        <strain evidence="2 3">A1</strain>
    </source>
</reference>
<reference evidence="2 3" key="4">
    <citation type="submission" date="2017-10" db="EMBL/GenBank/DDBJ databases">
        <title>Genome analyses suggest a sexual origin of heterokaryosis in a supposedly ancient asexual fungus.</title>
        <authorList>
            <person name="Corradi N."/>
            <person name="Sedzielewska K."/>
            <person name="Noel J."/>
            <person name="Charron P."/>
            <person name="Farinelli L."/>
            <person name="Marton T."/>
            <person name="Kruger M."/>
            <person name="Pelin A."/>
            <person name="Brachmann A."/>
            <person name="Corradi N."/>
        </authorList>
    </citation>
    <scope>NUCLEOTIDE SEQUENCE [LARGE SCALE GENOMIC DNA]</scope>
    <source>
        <strain evidence="2 3">A1</strain>
    </source>
</reference>
<evidence type="ECO:0000313" key="1">
    <source>
        <dbReference type="EMBL" id="PKC14433.1"/>
    </source>
</evidence>
<name>A0A2I1F6R2_9GLOM</name>
<dbReference type="AlphaFoldDB" id="A0A2I1F6R2"/>
<accession>A0A2I1F6R2</accession>
<gene>
    <name evidence="2" type="ORF">RhiirA1_473199</name>
    <name evidence="1" type="ORF">RhiirA5_409430</name>
</gene>
<proteinExistence type="predicted"/>
<dbReference type="EMBL" id="LLXH01001962">
    <property type="protein sequence ID" value="PKC56981.1"/>
    <property type="molecule type" value="Genomic_DNA"/>
</dbReference>